<dbReference type="InterPro" id="IPR004838">
    <property type="entry name" value="NHTrfase_class1_PyrdxlP-BS"/>
</dbReference>
<evidence type="ECO:0000313" key="8">
    <source>
        <dbReference type="EMBL" id="EDR96955.1"/>
    </source>
</evidence>
<dbReference type="Proteomes" id="UP000004935">
    <property type="component" value="Unassembled WGS sequence"/>
</dbReference>
<evidence type="ECO:0000256" key="6">
    <source>
        <dbReference type="RuleBase" id="RU000481"/>
    </source>
</evidence>
<protein>
    <recommendedName>
        <fullName evidence="6">Aminotransferase</fullName>
        <ecNumber evidence="6">2.6.1.-</ecNumber>
    </recommendedName>
</protein>
<feature type="domain" description="Aminotransferase class I/classII large" evidence="7">
    <location>
        <begin position="35"/>
        <end position="383"/>
    </location>
</feature>
<dbReference type="eggNOG" id="COG0436">
    <property type="taxonomic scope" value="Bacteria"/>
</dbReference>
<dbReference type="AlphaFoldDB" id="B0MFT5"/>
<dbReference type="STRING" id="411490.ANACAC_02185"/>
<dbReference type="PANTHER" id="PTHR46383">
    <property type="entry name" value="ASPARTATE AMINOTRANSFERASE"/>
    <property type="match status" value="1"/>
</dbReference>
<dbReference type="SUPFAM" id="SSF53383">
    <property type="entry name" value="PLP-dependent transferases"/>
    <property type="match status" value="1"/>
</dbReference>
<name>B0MFT5_ANACD</name>
<keyword evidence="9" id="KW-1185">Reference proteome</keyword>
<accession>B0MFT5</accession>
<dbReference type="FunFam" id="3.40.640.10:FF:000033">
    <property type="entry name" value="Aspartate aminotransferase"/>
    <property type="match status" value="1"/>
</dbReference>
<dbReference type="InterPro" id="IPR015422">
    <property type="entry name" value="PyrdxlP-dep_Trfase_small"/>
</dbReference>
<comment type="similarity">
    <text evidence="2 6">Belongs to the class-I pyridoxal-phosphate-dependent aminotransferase family.</text>
</comment>
<evidence type="ECO:0000313" key="9">
    <source>
        <dbReference type="Proteomes" id="UP000004935"/>
    </source>
</evidence>
<evidence type="ECO:0000256" key="3">
    <source>
        <dbReference type="ARBA" id="ARBA00022576"/>
    </source>
</evidence>
<dbReference type="Pfam" id="PF00155">
    <property type="entry name" value="Aminotran_1_2"/>
    <property type="match status" value="1"/>
</dbReference>
<organism evidence="8 9">
    <name type="scientific">Anaerostipes caccae (strain DSM 14662 / CCUG 47493 / JCM 13470 / NCIMB 13811 / L1-92)</name>
    <dbReference type="NCBI Taxonomy" id="411490"/>
    <lineage>
        <taxon>Bacteria</taxon>
        <taxon>Bacillati</taxon>
        <taxon>Bacillota</taxon>
        <taxon>Clostridia</taxon>
        <taxon>Lachnospirales</taxon>
        <taxon>Lachnospiraceae</taxon>
        <taxon>Anaerostipes</taxon>
    </lineage>
</organism>
<keyword evidence="3 6" id="KW-0032">Aminotransferase</keyword>
<dbReference type="InterPro" id="IPR015424">
    <property type="entry name" value="PyrdxlP-dep_Trfase"/>
</dbReference>
<comment type="caution">
    <text evidence="8">The sequence shown here is derived from an EMBL/GenBank/DDBJ whole genome shotgun (WGS) entry which is preliminary data.</text>
</comment>
<comment type="cofactor">
    <cofactor evidence="1 6">
        <name>pyridoxal 5'-phosphate</name>
        <dbReference type="ChEBI" id="CHEBI:597326"/>
    </cofactor>
</comment>
<dbReference type="CDD" id="cd00609">
    <property type="entry name" value="AAT_like"/>
    <property type="match status" value="1"/>
</dbReference>
<gene>
    <name evidence="8" type="ORF">ANACAC_02185</name>
</gene>
<keyword evidence="4 6" id="KW-0808">Transferase</keyword>
<keyword evidence="5" id="KW-0663">Pyridoxal phosphate</keyword>
<dbReference type="GO" id="GO:0006520">
    <property type="term" value="P:amino acid metabolic process"/>
    <property type="evidence" value="ECO:0007669"/>
    <property type="project" value="InterPro"/>
</dbReference>
<reference evidence="8" key="2">
    <citation type="submission" date="2013-11" db="EMBL/GenBank/DDBJ databases">
        <title>Draft genome sequence of Anaerostipes caccae (DSM 14662).</title>
        <authorList>
            <person name="Sudarsanam P."/>
            <person name="Ley R."/>
            <person name="Guruge J."/>
            <person name="Turnbaugh P.J."/>
            <person name="Mahowald M."/>
            <person name="Liep D."/>
            <person name="Gordon J."/>
        </authorList>
    </citation>
    <scope>NUCLEOTIDE SEQUENCE</scope>
    <source>
        <strain evidence="8">DSM 14662</strain>
    </source>
</reference>
<sequence length="390" mass="43285">MTGGQKMKKLSDATLLPQSGIRRMFDLAKNKENTISFVLGEPDFDTPKNVIKAAQKALEEGQTHYTDNSGILPLRQAIARETKKYDHVAYNPENEILVCTGGMEALYLSMATLLDPGDEVLISDPCYANYYGQISMNHGVPVPVPVYEENGFNFTYEGLSKAVTDKTKAILLNSPCNPTGAVAGREVMEDIARVALEHDLYVVYDAVYKHLLYEGEYVNIASLDGMKNRTIYIDSCSKTYAMTGWRIGYLAGPREIVSLMPKLQENVPSCVTTFAQYGAVEAISNGQESIKQMHDQYAERRKALLECIENIEKISCRPPKGAFYAFINIKKTGLGSEEFAERLLNQQGVVVAPGSAFGEQGEGYIRISYATSVETIRKGMERIQKFVESL</sequence>
<dbReference type="EC" id="2.6.1.-" evidence="6"/>
<dbReference type="EMBL" id="ABAX03000014">
    <property type="protein sequence ID" value="EDR96955.1"/>
    <property type="molecule type" value="Genomic_DNA"/>
</dbReference>
<evidence type="ECO:0000256" key="2">
    <source>
        <dbReference type="ARBA" id="ARBA00007441"/>
    </source>
</evidence>
<dbReference type="InterPro" id="IPR015421">
    <property type="entry name" value="PyrdxlP-dep_Trfase_major"/>
</dbReference>
<proteinExistence type="inferred from homology"/>
<evidence type="ECO:0000256" key="5">
    <source>
        <dbReference type="ARBA" id="ARBA00022898"/>
    </source>
</evidence>
<evidence type="ECO:0000256" key="4">
    <source>
        <dbReference type="ARBA" id="ARBA00022679"/>
    </source>
</evidence>
<dbReference type="GO" id="GO:0030170">
    <property type="term" value="F:pyridoxal phosphate binding"/>
    <property type="evidence" value="ECO:0007669"/>
    <property type="project" value="InterPro"/>
</dbReference>
<dbReference type="PROSITE" id="PS00105">
    <property type="entry name" value="AA_TRANSFER_CLASS_1"/>
    <property type="match status" value="1"/>
</dbReference>
<dbReference type="GO" id="GO:0008483">
    <property type="term" value="F:transaminase activity"/>
    <property type="evidence" value="ECO:0007669"/>
    <property type="project" value="UniProtKB-KW"/>
</dbReference>
<dbReference type="Gene3D" id="3.90.1150.10">
    <property type="entry name" value="Aspartate Aminotransferase, domain 1"/>
    <property type="match status" value="1"/>
</dbReference>
<dbReference type="HOGENOM" id="CLU_017584_4_3_9"/>
<evidence type="ECO:0000259" key="7">
    <source>
        <dbReference type="Pfam" id="PF00155"/>
    </source>
</evidence>
<dbReference type="InterPro" id="IPR050596">
    <property type="entry name" value="AspAT/PAT-like"/>
</dbReference>
<evidence type="ECO:0000256" key="1">
    <source>
        <dbReference type="ARBA" id="ARBA00001933"/>
    </source>
</evidence>
<dbReference type="Gene3D" id="3.40.640.10">
    <property type="entry name" value="Type I PLP-dependent aspartate aminotransferase-like (Major domain)"/>
    <property type="match status" value="1"/>
</dbReference>
<dbReference type="PANTHER" id="PTHR46383:SF1">
    <property type="entry name" value="ASPARTATE AMINOTRANSFERASE"/>
    <property type="match status" value="1"/>
</dbReference>
<dbReference type="InterPro" id="IPR004839">
    <property type="entry name" value="Aminotransferase_I/II_large"/>
</dbReference>
<reference evidence="8" key="1">
    <citation type="submission" date="2007-11" db="EMBL/GenBank/DDBJ databases">
        <authorList>
            <person name="Fulton L."/>
            <person name="Clifton S."/>
            <person name="Fulton B."/>
            <person name="Xu J."/>
            <person name="Minx P."/>
            <person name="Pepin K.H."/>
            <person name="Johnson M."/>
            <person name="Thiruvilangam P."/>
            <person name="Bhonagiri V."/>
            <person name="Nash W.E."/>
            <person name="Mardis E.R."/>
            <person name="Wilson R.K."/>
        </authorList>
    </citation>
    <scope>NUCLEOTIDE SEQUENCE [LARGE SCALE GENOMIC DNA]</scope>
    <source>
        <strain evidence="8">DSM 14662</strain>
    </source>
</reference>